<sequence>MMSRHRRPVTATAAAVALAGALSGCGLIGLPQNQSAELAEWFTVTSPVFRDGHDLPTRYACATYPGGQGKTPPLRWSGTPAGTKSFAIVMDDPDGPEGAYVHWVIAGIDGTTQQIVEGARLEKTVEGLNTGNKVGYTPPCPPRGERHRYRYTIYALDVPNDRPLFRSGAPLEESLGAIAEHTVGRGRITGRFGDEQTR</sequence>
<keyword evidence="3" id="KW-1185">Reference proteome</keyword>
<organism evidence="2 3">
    <name type="scientific">Actinomadura rubrobrunea</name>
    <dbReference type="NCBI Taxonomy" id="115335"/>
    <lineage>
        <taxon>Bacteria</taxon>
        <taxon>Bacillati</taxon>
        <taxon>Actinomycetota</taxon>
        <taxon>Actinomycetes</taxon>
        <taxon>Streptosporangiales</taxon>
        <taxon>Thermomonosporaceae</taxon>
        <taxon>Actinomadura</taxon>
    </lineage>
</organism>
<dbReference type="AlphaFoldDB" id="A0A9W6PZK3"/>
<dbReference type="CDD" id="cd00865">
    <property type="entry name" value="PEBP_bact_arch"/>
    <property type="match status" value="1"/>
</dbReference>
<name>A0A9W6PZK3_9ACTN</name>
<evidence type="ECO:0000256" key="1">
    <source>
        <dbReference type="ARBA" id="ARBA00007120"/>
    </source>
</evidence>
<dbReference type="PANTHER" id="PTHR30289:SF1">
    <property type="entry name" value="PEBP (PHOSPHATIDYLETHANOLAMINE-BINDING PROTEIN) FAMILY PROTEIN"/>
    <property type="match status" value="1"/>
</dbReference>
<gene>
    <name evidence="2" type="ORF">Arub01_55020</name>
</gene>
<evidence type="ECO:0008006" key="4">
    <source>
        <dbReference type="Google" id="ProtNLM"/>
    </source>
</evidence>
<dbReference type="PROSITE" id="PS51257">
    <property type="entry name" value="PROKAR_LIPOPROTEIN"/>
    <property type="match status" value="1"/>
</dbReference>
<comment type="caution">
    <text evidence="2">The sequence shown here is derived from an EMBL/GenBank/DDBJ whole genome shotgun (WGS) entry which is preliminary data.</text>
</comment>
<dbReference type="PANTHER" id="PTHR30289">
    <property type="entry name" value="UNCHARACTERIZED PROTEIN YBCL-RELATED"/>
    <property type="match status" value="1"/>
</dbReference>
<dbReference type="NCBIfam" id="TIGR00481">
    <property type="entry name" value="YbhB/YbcL family Raf kinase inhibitor-like protein"/>
    <property type="match status" value="1"/>
</dbReference>
<dbReference type="Gene3D" id="3.90.280.10">
    <property type="entry name" value="PEBP-like"/>
    <property type="match status" value="1"/>
</dbReference>
<comment type="similarity">
    <text evidence="1">Belongs to the UPF0098 family.</text>
</comment>
<dbReference type="Proteomes" id="UP001165124">
    <property type="component" value="Unassembled WGS sequence"/>
</dbReference>
<dbReference type="InterPro" id="IPR036610">
    <property type="entry name" value="PEBP-like_sf"/>
</dbReference>
<evidence type="ECO:0000313" key="2">
    <source>
        <dbReference type="EMBL" id="GLW67259.1"/>
    </source>
</evidence>
<protein>
    <recommendedName>
        <fullName evidence="4">YbhB/YbcL family Raf kinase inhibitor-like protein</fullName>
    </recommendedName>
</protein>
<reference evidence="2" key="1">
    <citation type="submission" date="2023-02" db="EMBL/GenBank/DDBJ databases">
        <title>Actinomadura rubrobrunea NBRC 14622.</title>
        <authorList>
            <person name="Ichikawa N."/>
            <person name="Sato H."/>
            <person name="Tonouchi N."/>
        </authorList>
    </citation>
    <scope>NUCLEOTIDE SEQUENCE</scope>
    <source>
        <strain evidence="2">NBRC 14622</strain>
    </source>
</reference>
<dbReference type="InterPro" id="IPR008914">
    <property type="entry name" value="PEBP"/>
</dbReference>
<dbReference type="SUPFAM" id="SSF49777">
    <property type="entry name" value="PEBP-like"/>
    <property type="match status" value="1"/>
</dbReference>
<proteinExistence type="inferred from homology"/>
<dbReference type="Pfam" id="PF01161">
    <property type="entry name" value="PBP"/>
    <property type="match status" value="1"/>
</dbReference>
<dbReference type="EMBL" id="BSRZ01000021">
    <property type="protein sequence ID" value="GLW67259.1"/>
    <property type="molecule type" value="Genomic_DNA"/>
</dbReference>
<evidence type="ECO:0000313" key="3">
    <source>
        <dbReference type="Proteomes" id="UP001165124"/>
    </source>
</evidence>
<accession>A0A9W6PZK3</accession>
<dbReference type="InterPro" id="IPR005247">
    <property type="entry name" value="YbhB_YbcL/LppC-like"/>
</dbReference>